<evidence type="ECO:0000256" key="2">
    <source>
        <dbReference type="SAM" id="MobiDB-lite"/>
    </source>
</evidence>
<feature type="domain" description="RRM" evidence="3">
    <location>
        <begin position="196"/>
        <end position="281"/>
    </location>
</feature>
<feature type="compositionally biased region" description="Low complexity" evidence="2">
    <location>
        <begin position="151"/>
        <end position="186"/>
    </location>
</feature>
<dbReference type="Proteomes" id="UP001178507">
    <property type="component" value="Unassembled WGS sequence"/>
</dbReference>
<dbReference type="InterPro" id="IPR035979">
    <property type="entry name" value="RBD_domain_sf"/>
</dbReference>
<dbReference type="InterPro" id="IPR012677">
    <property type="entry name" value="Nucleotide-bd_a/b_plait_sf"/>
</dbReference>
<dbReference type="InterPro" id="IPR000504">
    <property type="entry name" value="RRM_dom"/>
</dbReference>
<accession>A0AA36I2S1</accession>
<proteinExistence type="predicted"/>
<dbReference type="CDD" id="cd12277">
    <property type="entry name" value="RRM3_MEI2_EAR1_like"/>
    <property type="match status" value="1"/>
</dbReference>
<dbReference type="GO" id="GO:0003723">
    <property type="term" value="F:RNA binding"/>
    <property type="evidence" value="ECO:0007669"/>
    <property type="project" value="UniProtKB-UniRule"/>
</dbReference>
<dbReference type="PROSITE" id="PS50102">
    <property type="entry name" value="RRM"/>
    <property type="match status" value="1"/>
</dbReference>
<dbReference type="SUPFAM" id="SSF54928">
    <property type="entry name" value="RNA-binding domain, RBD"/>
    <property type="match status" value="1"/>
</dbReference>
<dbReference type="Pfam" id="PF04059">
    <property type="entry name" value="RRM_2"/>
    <property type="match status" value="1"/>
</dbReference>
<dbReference type="Gene3D" id="3.30.70.330">
    <property type="match status" value="1"/>
</dbReference>
<sequence length="391" mass="43319">MAGYINQMVHFKGDLATCSSIQTPSKTHKMDEGSTDGSEGTYGSRPTTDGEEYQDATREALTEPWTVPFPRWQDTKLPMAECQDWSAAFPMDAGLNDEMAKLWLQREVAELAEMMGSNEMPRPVLAGPQAIDAQIRSLHSQLNRVSQLLRSPQSPMSPMSPSMSPMSPSMSPMSPSMSPTMSPLMSPKKSAEEDVFTVMMRNIPNKYTQRMLIEEVNSSGFNGAYDFLYLPIDKESGANKGYAFLNFVRPDLAYAFKMAFDGKQMAQFRSNKIVNVAPATIQGFEANYEHFSKTRVNYGDPDVRPLFLKKPKAVKTRSLRKPPGLEAVQAEMNLPGVNQRVEGGCFCPFCGARRGPSFMFCQSCGRHAQVAKTGDVKCPRLLGVFLANHGT</sequence>
<evidence type="ECO:0000259" key="3">
    <source>
        <dbReference type="PROSITE" id="PS50102"/>
    </source>
</evidence>
<evidence type="ECO:0000313" key="5">
    <source>
        <dbReference type="Proteomes" id="UP001178507"/>
    </source>
</evidence>
<feature type="region of interest" description="Disordered" evidence="2">
    <location>
        <begin position="150"/>
        <end position="186"/>
    </location>
</feature>
<comment type="caution">
    <text evidence="4">The sequence shown here is derived from an EMBL/GenBank/DDBJ whole genome shotgun (WGS) entry which is preliminary data.</text>
</comment>
<dbReference type="EMBL" id="CAUJNA010000558">
    <property type="protein sequence ID" value="CAJ1378663.1"/>
    <property type="molecule type" value="Genomic_DNA"/>
</dbReference>
<dbReference type="AlphaFoldDB" id="A0AA36I2S1"/>
<dbReference type="InterPro" id="IPR007201">
    <property type="entry name" value="Mei2-like_Rrm_C"/>
</dbReference>
<name>A0AA36I2S1_9DINO</name>
<keyword evidence="5" id="KW-1185">Reference proteome</keyword>
<protein>
    <recommendedName>
        <fullName evidence="3">RRM domain-containing protein</fullName>
    </recommendedName>
</protein>
<reference evidence="4" key="1">
    <citation type="submission" date="2023-08" db="EMBL/GenBank/DDBJ databases">
        <authorList>
            <person name="Chen Y."/>
            <person name="Shah S."/>
            <person name="Dougan E. K."/>
            <person name="Thang M."/>
            <person name="Chan C."/>
        </authorList>
    </citation>
    <scope>NUCLEOTIDE SEQUENCE</scope>
</reference>
<evidence type="ECO:0000313" key="4">
    <source>
        <dbReference type="EMBL" id="CAJ1378663.1"/>
    </source>
</evidence>
<organism evidence="4 5">
    <name type="scientific">Effrenium voratum</name>
    <dbReference type="NCBI Taxonomy" id="2562239"/>
    <lineage>
        <taxon>Eukaryota</taxon>
        <taxon>Sar</taxon>
        <taxon>Alveolata</taxon>
        <taxon>Dinophyceae</taxon>
        <taxon>Suessiales</taxon>
        <taxon>Symbiodiniaceae</taxon>
        <taxon>Effrenium</taxon>
    </lineage>
</organism>
<feature type="region of interest" description="Disordered" evidence="2">
    <location>
        <begin position="22"/>
        <end position="52"/>
    </location>
</feature>
<evidence type="ECO:0000256" key="1">
    <source>
        <dbReference type="PROSITE-ProRule" id="PRU00176"/>
    </source>
</evidence>
<gene>
    <name evidence="4" type="ORF">EVOR1521_LOCUS7145</name>
</gene>
<keyword evidence="1" id="KW-0694">RNA-binding</keyword>